<sequence>MIKGALVLPLALAFLNGCSSLPDWIAPASTQAPAASKSAAPPRQVASVANSVDNPTQNQLMSLPKRQQAAILAEAVGHGCQGVSPYFMGIGDDGSAIWSIRCARGHAWAVSISPGPAGDTTVKRCTSFAAETHLSCFSKF</sequence>
<comment type="caution">
    <text evidence="1">The sequence shown here is derived from an EMBL/GenBank/DDBJ whole genome shotgun (WGS) entry which is preliminary data.</text>
</comment>
<keyword evidence="2" id="KW-1185">Reference proteome</keyword>
<dbReference type="AlphaFoldDB" id="A0A8J3E6W0"/>
<reference evidence="1" key="1">
    <citation type="journal article" date="2014" name="Int. J. Syst. Evol. Microbiol.">
        <title>Complete genome sequence of Corynebacterium casei LMG S-19264T (=DSM 44701T), isolated from a smear-ripened cheese.</title>
        <authorList>
            <consortium name="US DOE Joint Genome Institute (JGI-PGF)"/>
            <person name="Walter F."/>
            <person name="Albersmeier A."/>
            <person name="Kalinowski J."/>
            <person name="Ruckert C."/>
        </authorList>
    </citation>
    <scope>NUCLEOTIDE SEQUENCE</scope>
    <source>
        <strain evidence="1">CGMCC 1.15725</strain>
    </source>
</reference>
<name>A0A8J3E6W0_9PROT</name>
<reference evidence="1" key="2">
    <citation type="submission" date="2020-09" db="EMBL/GenBank/DDBJ databases">
        <authorList>
            <person name="Sun Q."/>
            <person name="Zhou Y."/>
        </authorList>
    </citation>
    <scope>NUCLEOTIDE SEQUENCE</scope>
    <source>
        <strain evidence="1">CGMCC 1.15725</strain>
    </source>
</reference>
<dbReference type="Proteomes" id="UP000646365">
    <property type="component" value="Unassembled WGS sequence"/>
</dbReference>
<dbReference type="RefSeq" id="WP_189052264.1">
    <property type="nucleotide sequence ID" value="NZ_BMJQ01000028.1"/>
</dbReference>
<proteinExistence type="predicted"/>
<gene>
    <name evidence="1" type="ORF">GCM10011611_63860</name>
</gene>
<evidence type="ECO:0000313" key="1">
    <source>
        <dbReference type="EMBL" id="GGF48686.1"/>
    </source>
</evidence>
<accession>A0A8J3E6W0</accession>
<protein>
    <submittedName>
        <fullName evidence="1">Uncharacterized protein</fullName>
    </submittedName>
</protein>
<dbReference type="EMBL" id="BMJQ01000028">
    <property type="protein sequence ID" value="GGF48686.1"/>
    <property type="molecule type" value="Genomic_DNA"/>
</dbReference>
<organism evidence="1 2">
    <name type="scientific">Aliidongia dinghuensis</name>
    <dbReference type="NCBI Taxonomy" id="1867774"/>
    <lineage>
        <taxon>Bacteria</taxon>
        <taxon>Pseudomonadati</taxon>
        <taxon>Pseudomonadota</taxon>
        <taxon>Alphaproteobacteria</taxon>
        <taxon>Rhodospirillales</taxon>
        <taxon>Dongiaceae</taxon>
        <taxon>Aliidongia</taxon>
    </lineage>
</organism>
<evidence type="ECO:0000313" key="2">
    <source>
        <dbReference type="Proteomes" id="UP000646365"/>
    </source>
</evidence>